<protein>
    <recommendedName>
        <fullName evidence="2">dTDP-4-dehydrorhamnose reductase</fullName>
        <ecNumber evidence="2">1.1.1.133</ecNumber>
    </recommendedName>
</protein>
<dbReference type="SUPFAM" id="SSF51735">
    <property type="entry name" value="NAD(P)-binding Rossmann-fold domains"/>
    <property type="match status" value="1"/>
</dbReference>
<reference evidence="4 5" key="1">
    <citation type="submission" date="2017-10" db="EMBL/GenBank/DDBJ databases">
        <title>Novel microbial diversity and functional potential in the marine mammal oral microbiome.</title>
        <authorList>
            <person name="Dudek N.K."/>
            <person name="Sun C.L."/>
            <person name="Burstein D."/>
            <person name="Kantor R.S."/>
            <person name="Aliaga Goltsman D.S."/>
            <person name="Bik E.M."/>
            <person name="Thomas B.C."/>
            <person name="Banfield J.F."/>
            <person name="Relman D.A."/>
        </authorList>
    </citation>
    <scope>NUCLEOTIDE SEQUENCE [LARGE SCALE GENOMIC DNA]</scope>
    <source>
        <strain evidence="4">DOLZORAL124_49_17</strain>
    </source>
</reference>
<dbReference type="Proteomes" id="UP000229740">
    <property type="component" value="Unassembled WGS sequence"/>
</dbReference>
<evidence type="ECO:0000313" key="5">
    <source>
        <dbReference type="Proteomes" id="UP000229740"/>
    </source>
</evidence>
<organism evidence="4 5">
    <name type="scientific">candidate division KSB3 bacterium</name>
    <dbReference type="NCBI Taxonomy" id="2044937"/>
    <lineage>
        <taxon>Bacteria</taxon>
        <taxon>candidate division KSB3</taxon>
    </lineage>
</organism>
<dbReference type="InterPro" id="IPR005913">
    <property type="entry name" value="dTDP_dehydrorham_reduct"/>
</dbReference>
<dbReference type="CDD" id="cd05254">
    <property type="entry name" value="dTDP_HR_like_SDR_e"/>
    <property type="match status" value="1"/>
</dbReference>
<dbReference type="Gene3D" id="3.40.50.720">
    <property type="entry name" value="NAD(P)-binding Rossmann-like Domain"/>
    <property type="match status" value="1"/>
</dbReference>
<dbReference type="Gene3D" id="3.90.25.10">
    <property type="entry name" value="UDP-galactose 4-epimerase, domain 1"/>
    <property type="match status" value="1"/>
</dbReference>
<keyword evidence="2" id="KW-0560">Oxidoreductase</keyword>
<comment type="function">
    <text evidence="2">Catalyzes the reduction of dTDP-6-deoxy-L-lyxo-4-hexulose to yield dTDP-L-rhamnose.</text>
</comment>
<evidence type="ECO:0000256" key="2">
    <source>
        <dbReference type="RuleBase" id="RU364082"/>
    </source>
</evidence>
<dbReference type="Pfam" id="PF04321">
    <property type="entry name" value="RmlD_sub_bind"/>
    <property type="match status" value="1"/>
</dbReference>
<feature type="domain" description="RmlD-like substrate binding" evidence="3">
    <location>
        <begin position="1"/>
        <end position="281"/>
    </location>
</feature>
<dbReference type="EC" id="1.1.1.133" evidence="2"/>
<dbReference type="InterPro" id="IPR036291">
    <property type="entry name" value="NAD(P)-bd_dom_sf"/>
</dbReference>
<dbReference type="UniPathway" id="UPA00124"/>
<comment type="similarity">
    <text evidence="1 2">Belongs to the dTDP-4-dehydrorhamnose reductase family.</text>
</comment>
<dbReference type="PANTHER" id="PTHR10491:SF4">
    <property type="entry name" value="METHIONINE ADENOSYLTRANSFERASE 2 SUBUNIT BETA"/>
    <property type="match status" value="1"/>
</dbReference>
<comment type="pathway">
    <text evidence="2">Carbohydrate biosynthesis; dTDP-L-rhamnose biosynthesis.</text>
</comment>
<sequence>MKYLVTGSQGMLGTDVLDLFGHRHEVFGIDLHNCNILNKGQLEDIVSRFRPDVIIHTAAYTNVDQAESEQDQAAALNERGTAIVAKASRKFQAKLVYISTDYVFDGSKKTPYKETDSPNPQGVYGKTKLSGEQQVQQILDKDQWLIVRIAWLYGLHGKNFVAAILQRAQEIGRLQVVNDQFGGPTYTRDVAVAISALLEATASGIFHVCNSGQCSWYEFAIRILCHAGLSHVPIEPISSVDLQRPAPRPNYSVLDTSKFTSLIGQAPRHWEDALQMYFEEVTSYKLSRHV</sequence>
<dbReference type="GO" id="GO:0019305">
    <property type="term" value="P:dTDP-rhamnose biosynthetic process"/>
    <property type="evidence" value="ECO:0007669"/>
    <property type="project" value="UniProtKB-UniPathway"/>
</dbReference>
<dbReference type="GO" id="GO:0008831">
    <property type="term" value="F:dTDP-4-dehydrorhamnose reductase activity"/>
    <property type="evidence" value="ECO:0007669"/>
    <property type="project" value="UniProtKB-EC"/>
</dbReference>
<dbReference type="EMBL" id="PDPS01000020">
    <property type="protein sequence ID" value="PID59034.1"/>
    <property type="molecule type" value="Genomic_DNA"/>
</dbReference>
<dbReference type="InterPro" id="IPR029903">
    <property type="entry name" value="RmlD-like-bd"/>
</dbReference>
<keyword evidence="2" id="KW-0521">NADP</keyword>
<dbReference type="NCBIfam" id="TIGR01214">
    <property type="entry name" value="rmlD"/>
    <property type="match status" value="1"/>
</dbReference>
<dbReference type="GO" id="GO:0005829">
    <property type="term" value="C:cytosol"/>
    <property type="evidence" value="ECO:0007669"/>
    <property type="project" value="TreeGrafter"/>
</dbReference>
<evidence type="ECO:0000259" key="3">
    <source>
        <dbReference type="Pfam" id="PF04321"/>
    </source>
</evidence>
<dbReference type="AlphaFoldDB" id="A0A2G6EAE7"/>
<gene>
    <name evidence="4" type="primary">rfbD</name>
    <name evidence="4" type="ORF">CSB45_01070</name>
</gene>
<dbReference type="PANTHER" id="PTHR10491">
    <property type="entry name" value="DTDP-4-DEHYDRORHAMNOSE REDUCTASE"/>
    <property type="match status" value="1"/>
</dbReference>
<name>A0A2G6EAE7_9BACT</name>
<accession>A0A2G6EAE7</accession>
<proteinExistence type="inferred from homology"/>
<evidence type="ECO:0000256" key="1">
    <source>
        <dbReference type="ARBA" id="ARBA00010944"/>
    </source>
</evidence>
<evidence type="ECO:0000313" key="4">
    <source>
        <dbReference type="EMBL" id="PID59034.1"/>
    </source>
</evidence>
<comment type="caution">
    <text evidence="4">The sequence shown here is derived from an EMBL/GenBank/DDBJ whole genome shotgun (WGS) entry which is preliminary data.</text>
</comment>